<protein>
    <submittedName>
        <fullName evidence="2">SH3 domain-containing protein</fullName>
    </submittedName>
</protein>
<keyword evidence="1" id="KW-1133">Transmembrane helix</keyword>
<proteinExistence type="predicted"/>
<evidence type="ECO:0000256" key="1">
    <source>
        <dbReference type="SAM" id="Phobius"/>
    </source>
</evidence>
<keyword evidence="1" id="KW-0472">Membrane</keyword>
<evidence type="ECO:0000313" key="2">
    <source>
        <dbReference type="EMBL" id="TFW31877.1"/>
    </source>
</evidence>
<sequence>MPAPIVTVAALCAGLVATLVLCAYLTPRAWWRRANARALAVLTVGTLCIGSALLWWFNPAANAQAAPHELAAEPLTEPVRYRVYDDLNLRDGTGIGARRVAVVPAGAIVTASGVRKGDWWEVSARVDGREVRGWASSLWLRRLDERR</sequence>
<accession>A0A4Y9SZK1</accession>
<reference evidence="2 3" key="1">
    <citation type="submission" date="2019-03" db="EMBL/GenBank/DDBJ databases">
        <title>Draft genome of Massilia hortus sp. nov., a novel bacterial species of the Oxalobacteraceae family.</title>
        <authorList>
            <person name="Peta V."/>
            <person name="Raths R."/>
            <person name="Bucking H."/>
        </authorList>
    </citation>
    <scope>NUCLEOTIDE SEQUENCE [LARGE SCALE GENOMIC DNA]</scope>
    <source>
        <strain evidence="2 3">ONC3</strain>
    </source>
</reference>
<feature type="transmembrane region" description="Helical" evidence="1">
    <location>
        <begin position="38"/>
        <end position="57"/>
    </location>
</feature>
<name>A0A4Y9SZK1_9BURK</name>
<dbReference type="EMBL" id="SPUM01000078">
    <property type="protein sequence ID" value="TFW31877.1"/>
    <property type="molecule type" value="Genomic_DNA"/>
</dbReference>
<dbReference type="RefSeq" id="WP_135190040.1">
    <property type="nucleotide sequence ID" value="NZ_SPUM01000078.1"/>
</dbReference>
<comment type="caution">
    <text evidence="2">The sequence shown here is derived from an EMBL/GenBank/DDBJ whole genome shotgun (WGS) entry which is preliminary data.</text>
</comment>
<feature type="transmembrane region" description="Helical" evidence="1">
    <location>
        <begin position="6"/>
        <end position="26"/>
    </location>
</feature>
<keyword evidence="3" id="KW-1185">Reference proteome</keyword>
<organism evidence="2 3">
    <name type="scientific">Massilia horti</name>
    <dbReference type="NCBI Taxonomy" id="2562153"/>
    <lineage>
        <taxon>Bacteria</taxon>
        <taxon>Pseudomonadati</taxon>
        <taxon>Pseudomonadota</taxon>
        <taxon>Betaproteobacteria</taxon>
        <taxon>Burkholderiales</taxon>
        <taxon>Oxalobacteraceae</taxon>
        <taxon>Telluria group</taxon>
        <taxon>Massilia</taxon>
    </lineage>
</organism>
<keyword evidence="1" id="KW-0812">Transmembrane</keyword>
<dbReference type="OrthoDB" id="8758863at2"/>
<gene>
    <name evidence="2" type="ORF">E4O92_12185</name>
</gene>
<evidence type="ECO:0000313" key="3">
    <source>
        <dbReference type="Proteomes" id="UP000297258"/>
    </source>
</evidence>
<dbReference type="AlphaFoldDB" id="A0A4Y9SZK1"/>
<dbReference type="Gene3D" id="2.30.30.40">
    <property type="entry name" value="SH3 Domains"/>
    <property type="match status" value="1"/>
</dbReference>
<dbReference type="Proteomes" id="UP000297258">
    <property type="component" value="Unassembled WGS sequence"/>
</dbReference>